<dbReference type="AlphaFoldDB" id="A0A381N5T5"/>
<organism evidence="2">
    <name type="scientific">marine metagenome</name>
    <dbReference type="NCBI Taxonomy" id="408172"/>
    <lineage>
        <taxon>unclassified sequences</taxon>
        <taxon>metagenomes</taxon>
        <taxon>ecological metagenomes</taxon>
    </lineage>
</organism>
<gene>
    <name evidence="2" type="ORF">METZ01_LOCUS2816</name>
</gene>
<dbReference type="EMBL" id="UINC01000144">
    <property type="protein sequence ID" value="SUZ49962.1"/>
    <property type="molecule type" value="Genomic_DNA"/>
</dbReference>
<proteinExistence type="predicted"/>
<sequence length="45" mass="4826">MAHAWRLPPSGTAGDAVKELPTSVADQNPGERVYPLLPSRWAVPS</sequence>
<evidence type="ECO:0000313" key="2">
    <source>
        <dbReference type="EMBL" id="SUZ49962.1"/>
    </source>
</evidence>
<name>A0A381N5T5_9ZZZZ</name>
<accession>A0A381N5T5</accession>
<evidence type="ECO:0000256" key="1">
    <source>
        <dbReference type="SAM" id="MobiDB-lite"/>
    </source>
</evidence>
<protein>
    <submittedName>
        <fullName evidence="2">Uncharacterized protein</fullName>
    </submittedName>
</protein>
<reference evidence="2" key="1">
    <citation type="submission" date="2018-05" db="EMBL/GenBank/DDBJ databases">
        <authorList>
            <person name="Lanie J.A."/>
            <person name="Ng W.-L."/>
            <person name="Kazmierczak K.M."/>
            <person name="Andrzejewski T.M."/>
            <person name="Davidsen T.M."/>
            <person name="Wayne K.J."/>
            <person name="Tettelin H."/>
            <person name="Glass J.I."/>
            <person name="Rusch D."/>
            <person name="Podicherti R."/>
            <person name="Tsui H.-C.T."/>
            <person name="Winkler M.E."/>
        </authorList>
    </citation>
    <scope>NUCLEOTIDE SEQUENCE</scope>
</reference>
<feature type="region of interest" description="Disordered" evidence="1">
    <location>
        <begin position="1"/>
        <end position="31"/>
    </location>
</feature>